<evidence type="ECO:0000313" key="3">
    <source>
        <dbReference type="Proteomes" id="UP000199054"/>
    </source>
</evidence>
<dbReference type="InterPro" id="IPR011050">
    <property type="entry name" value="Pectin_lyase_fold/virulence"/>
</dbReference>
<sequence>MMTEISHRSIRVASRARLLLSTALIGLAPLIFMPDGANAQQAWLDNNPDGGDPISGTWSADSEIWEPRWVWQPRVLTAGTTGILHHSDPEAAIELTIDGLVQADALRLESGDYTLSGGEINSFGGELTFDIAAERTLTVSSILRRYIRITGEGTLHYLSEEPGTNGLYIGDGATLISEGLTRQLMEVDGTALLSGTHEGGVNISETGEVRGVSEINGRVENDGIAELGGSTGEIENRGTLDVDGELAASRIWNREDAQLAVAAGERLQSELWVHNFGDMSIAGELAVVQEGRGLRNYSGGVLALDGASLSGDLINNEGGNIELRDAVEVNGSVTNRGRLEVQGDTANSLEAVDGTVTHSGEIVLTGAGRFSILAREIVLQGDARIDGSVIDLIGDIFNQATLLYSGTTTLAGNLVNRGLGLATIAGTLDANGTEVMNRGTMIIAAETEDDAGTVPGGRLENVTTLVSRDHLSIGRGGSVQADLLSNRAEGEVHIAGSLTGDLENYSQASVTLDEGQISGDVSNSGLLAGSGAIGGDVTNRGTLRVDDLLTVGGLGNTGQVEIGGDDTLRSASDISNDGTISLSGLLEITSVDALLTNNGGGRIALDGGRIEAGLNNEADARLEVSGTASIAGNLENRGIIDKSNGAASLTVEGGAFHNWGRVTGSGAGRLAIHSAQIILESGSYVDGGHVDLIGEVLNGGELDFSSDTELNGDLANAESGLARVRANVDAAGFDVSNAGTFIVQSEGNGNLFNVGTLTNSHVFTIENDGSVQADAAINEAGALLTIAGALDAPLTNRADGSVLLEGGQITGALTNAGTLSGSGQLTGDLLNDGTASLAGAVSGAVTNNGSLRTEGDLSAGSVQNSGSLRVANGHRLSSGSTVGNDGSMIVAGQVNAGVANGAGADLTLNTGRITGAVTNDGQLTGNGQIGGALTNNGTANISGSAGAVSNTGGLSTSGDLTVSQLTNDGQATVGAGHQLTAAGGVTNNQALTLNGNLQGDLRNSADATTTLGPRSGISGDVVNDGTISGRATIGGALDNNGQATLGGSVGAVDNAGALTMDGRLDVASLNNSGETGIGADDQLRSQGDIRNSGTIALDGRLEVTGEGSDIRNLDGGTIRMDGATVIGDVVNASGALIDIVSSSLVQGDLTNRGDIDMSAASDDVRLHVDGGTFTNSGAVTASGGGQLTIEADVIALEEGSDVDGGQVELIGAVTNEGNLRFAEDATLTGTLRNGDNGNVRVTADLDAAGNNIGNSGTLIVDSVDGSTGNIADIGNLSNSGVLRIAAGSSVGAGDTQNLDGGQMRIAGTLESGLDNAAGGQVQLVDGRIGGDVANAGRLTGSGDIDGSLDNRGVVNLTGTVGDVDNSGTATLNGRMGDVANSGTAMLAGQAGHVTSSGTLTTGGALNVTGLTNDGTLAVADGHRLTSDSRVSNNQHMTVDGILDAGLVTVGELDGSGQITGNVSNSGQMDWGGSIGGNLGNLGSVRTTGDVAIAGAVDNGRDGGGASLNVQEGHRLSADGGVTNRRDASLVVDGTLAGDVLNRGSYQQTGTLDGSLTTRGSATLGGQISGDVDYVAGDLVLRDGLAIGGDFTLGRNIDIAAGQSLSAGRMIVSDDVTLGFAGTLDGALRNNGTMRATGNAVVSGQMHNAGHVDLTTDRQVGTVLQVGGLQGNGSYALDVDLAEMTSDSIVVRGGAAQGNHHFTMNNLSAQITAQPGLITTLLDVDETQGAANDFSFSYDEVGFSSERVIFWVDQTAANGDLALHSGVNPGLGALFGNVTLTQSLIGSVINRPTSPFVTGLAYEDSERPCGPGAWARVTGGHATATGATDNGDARFDSEIRADYYGMQVGSDLACFDGRYGGWDMALGVLGGVNQGDTYQPVYAVNGATGETLDTITSVTTADFTQVYGGVYATATRGRFQADLQYRYENTDFTISNRAVVGTGLGLDDVDFSSRAHTLSGSVSYAMPLGEQGWAVVPTAGFAWSRMSTDAIELDNGDRLSLEDSDRQVGFVGATLARTYVQPEDNAALYAFVTGTYYKDFADPTVSVFSRRGTNAEDSQRLVSDNLGAYGEISFGANYIKVLSATGRGRQFSTSARIDARYGDGLDSVGVTGQMRWQF</sequence>
<dbReference type="InterPro" id="IPR036709">
    <property type="entry name" value="Autotransporte_beta_dom_sf"/>
</dbReference>
<dbReference type="Proteomes" id="UP000199054">
    <property type="component" value="Unassembled WGS sequence"/>
</dbReference>
<reference evidence="2 3" key="1">
    <citation type="submission" date="2016-10" db="EMBL/GenBank/DDBJ databases">
        <authorList>
            <person name="de Groot N.N."/>
        </authorList>
    </citation>
    <scope>NUCLEOTIDE SEQUENCE [LARGE SCALE GENOMIC DNA]</scope>
    <source>
        <strain evidence="2 3">DSM 8512</strain>
    </source>
</reference>
<proteinExistence type="predicted"/>
<protein>
    <submittedName>
        <fullName evidence="2">Autotransporter translocation and assembly factor TamB</fullName>
    </submittedName>
</protein>
<dbReference type="STRING" id="34002.SAMN04489859_102426"/>
<dbReference type="SUPFAM" id="SSF103515">
    <property type="entry name" value="Autotransporter"/>
    <property type="match status" value="1"/>
</dbReference>
<keyword evidence="3" id="KW-1185">Reference proteome</keyword>
<dbReference type="InterPro" id="IPR012332">
    <property type="entry name" value="Autotransporter_pectin_lyase_C"/>
</dbReference>
<evidence type="ECO:0000259" key="1">
    <source>
        <dbReference type="PROSITE" id="PS51208"/>
    </source>
</evidence>
<name>A0A1H8KS90_9RHOB</name>
<feature type="domain" description="Autotransporter" evidence="1">
    <location>
        <begin position="1805"/>
        <end position="2117"/>
    </location>
</feature>
<dbReference type="RefSeq" id="WP_090614226.1">
    <property type="nucleotide sequence ID" value="NZ_CP067126.1"/>
</dbReference>
<dbReference type="Gene3D" id="2.160.20.20">
    <property type="match status" value="1"/>
</dbReference>
<evidence type="ECO:0000313" key="2">
    <source>
        <dbReference type="EMBL" id="SEN95691.1"/>
    </source>
</evidence>
<organism evidence="2 3">
    <name type="scientific">Paracoccus alcaliphilus</name>
    <dbReference type="NCBI Taxonomy" id="34002"/>
    <lineage>
        <taxon>Bacteria</taxon>
        <taxon>Pseudomonadati</taxon>
        <taxon>Pseudomonadota</taxon>
        <taxon>Alphaproteobacteria</taxon>
        <taxon>Rhodobacterales</taxon>
        <taxon>Paracoccaceae</taxon>
        <taxon>Paracoccus</taxon>
    </lineage>
</organism>
<dbReference type="Gene3D" id="2.40.128.130">
    <property type="entry name" value="Autotransporter beta-domain"/>
    <property type="match status" value="1"/>
</dbReference>
<dbReference type="PROSITE" id="PS51208">
    <property type="entry name" value="AUTOTRANSPORTER"/>
    <property type="match status" value="1"/>
</dbReference>
<dbReference type="OrthoDB" id="7779033at2"/>
<dbReference type="SMART" id="SM00869">
    <property type="entry name" value="Autotransporter"/>
    <property type="match status" value="1"/>
</dbReference>
<dbReference type="InterPro" id="IPR005546">
    <property type="entry name" value="Autotransporte_beta"/>
</dbReference>
<gene>
    <name evidence="2" type="ORF">SAMN04489859_102426</name>
</gene>
<dbReference type="EMBL" id="FODE01000024">
    <property type="protein sequence ID" value="SEN95691.1"/>
    <property type="molecule type" value="Genomic_DNA"/>
</dbReference>
<dbReference type="SUPFAM" id="SSF51126">
    <property type="entry name" value="Pectin lyase-like"/>
    <property type="match status" value="1"/>
</dbReference>
<accession>A0A1H8KS90</accession>